<dbReference type="Proteomes" id="UP000665020">
    <property type="component" value="Chromosome"/>
</dbReference>
<keyword evidence="3" id="KW-1185">Reference proteome</keyword>
<dbReference type="RefSeq" id="WP_230869205.1">
    <property type="nucleotide sequence ID" value="NZ_CP046640.1"/>
</dbReference>
<gene>
    <name evidence="2" type="ORF">GM661_06080</name>
</gene>
<dbReference type="AlphaFoldDB" id="A0A8A7K8P8"/>
<dbReference type="EMBL" id="CP046640">
    <property type="protein sequence ID" value="QTL97580.1"/>
    <property type="molecule type" value="Genomic_DNA"/>
</dbReference>
<dbReference type="KEGG" id="ifn:GM661_06080"/>
<dbReference type="InterPro" id="IPR041633">
    <property type="entry name" value="Polbeta"/>
</dbReference>
<name>A0A8A7K8P8_9FIRM</name>
<reference evidence="2" key="1">
    <citation type="submission" date="2019-12" db="EMBL/GenBank/DDBJ databases">
        <authorList>
            <person name="zhang j."/>
            <person name="sun C.M."/>
        </authorList>
    </citation>
    <scope>NUCLEOTIDE SEQUENCE</scope>
    <source>
        <strain evidence="2">NS-1</strain>
    </source>
</reference>
<evidence type="ECO:0000313" key="3">
    <source>
        <dbReference type="Proteomes" id="UP000665020"/>
    </source>
</evidence>
<evidence type="ECO:0000259" key="1">
    <source>
        <dbReference type="Pfam" id="PF18765"/>
    </source>
</evidence>
<sequence>MFKHHEETISNITKKLRKRDDILAVIVCGSIAHGFETELSDVDIMIVISDENYKKRKESGDIHYYEKESCTYESGYIDGKYISMDFINQVIEKGSEPARFAFEGAFITYSQVYNLDKKLKQIIKYPIKKKKENICRFYAQFEAWKWYSEEAIKHKNVYLLNHSISKFILFAGRLILSYNEVLYPYHKWFIKVLDRVEKKPIKMIDKINLLLKEPTHDNISSLYQAVNEFYDWEKMNQDWPSVFMQDSELNWLVGKVSIDDI</sequence>
<protein>
    <recommendedName>
        <fullName evidence="1">Polymerase beta nucleotidyltransferase domain-containing protein</fullName>
    </recommendedName>
</protein>
<organism evidence="2 3">
    <name type="scientific">Iocasia fonsfrigidae</name>
    <dbReference type="NCBI Taxonomy" id="2682810"/>
    <lineage>
        <taxon>Bacteria</taxon>
        <taxon>Bacillati</taxon>
        <taxon>Bacillota</taxon>
        <taxon>Clostridia</taxon>
        <taxon>Halanaerobiales</taxon>
        <taxon>Halanaerobiaceae</taxon>
        <taxon>Iocasia</taxon>
    </lineage>
</organism>
<proteinExistence type="predicted"/>
<dbReference type="Pfam" id="PF18765">
    <property type="entry name" value="Polbeta"/>
    <property type="match status" value="1"/>
</dbReference>
<accession>A0A8A7K8P8</accession>
<feature type="domain" description="Polymerase beta nucleotidyltransferase" evidence="1">
    <location>
        <begin position="11"/>
        <end position="57"/>
    </location>
</feature>
<dbReference type="SUPFAM" id="SSF81301">
    <property type="entry name" value="Nucleotidyltransferase"/>
    <property type="match status" value="1"/>
</dbReference>
<dbReference type="CDD" id="cd05403">
    <property type="entry name" value="NT_KNTase_like"/>
    <property type="match status" value="1"/>
</dbReference>
<dbReference type="Gene3D" id="3.30.460.10">
    <property type="entry name" value="Beta Polymerase, domain 2"/>
    <property type="match status" value="1"/>
</dbReference>
<dbReference type="InterPro" id="IPR043519">
    <property type="entry name" value="NT_sf"/>
</dbReference>
<evidence type="ECO:0000313" key="2">
    <source>
        <dbReference type="EMBL" id="QTL97580.1"/>
    </source>
</evidence>